<evidence type="ECO:0000256" key="3">
    <source>
        <dbReference type="ARBA" id="ARBA00023027"/>
    </source>
</evidence>
<dbReference type="PANTHER" id="PTHR43761:SF1">
    <property type="entry name" value="D-ISOMER SPECIFIC 2-HYDROXYACID DEHYDROGENASE CATALYTIC DOMAIN-CONTAINING PROTEIN-RELATED"/>
    <property type="match status" value="1"/>
</dbReference>
<dbReference type="AlphaFoldDB" id="A0AAE3NWR2"/>
<protein>
    <submittedName>
        <fullName evidence="7">D-2-hydroxyacid dehydrogenase</fullName>
    </submittedName>
</protein>
<gene>
    <name evidence="7" type="ORF">P1J78_22665</name>
</gene>
<dbReference type="InterPro" id="IPR036291">
    <property type="entry name" value="NAD(P)-bd_dom_sf"/>
</dbReference>
<dbReference type="InterPro" id="IPR050418">
    <property type="entry name" value="D-iso_2-hydroxyacid_DH_PdxB"/>
</dbReference>
<keyword evidence="3" id="KW-0520">NAD</keyword>
<evidence type="ECO:0000256" key="2">
    <source>
        <dbReference type="ARBA" id="ARBA00023002"/>
    </source>
</evidence>
<dbReference type="PANTHER" id="PTHR43761">
    <property type="entry name" value="D-ISOMER SPECIFIC 2-HYDROXYACID DEHYDROGENASE FAMILY PROTEIN (AFU_ORTHOLOGUE AFUA_1G13630)"/>
    <property type="match status" value="1"/>
</dbReference>
<dbReference type="GO" id="GO:0051287">
    <property type="term" value="F:NAD binding"/>
    <property type="evidence" value="ECO:0007669"/>
    <property type="project" value="InterPro"/>
</dbReference>
<evidence type="ECO:0000259" key="6">
    <source>
        <dbReference type="Pfam" id="PF02826"/>
    </source>
</evidence>
<name>A0AAE3NWR2_9RHOB</name>
<evidence type="ECO:0000259" key="5">
    <source>
        <dbReference type="Pfam" id="PF00389"/>
    </source>
</evidence>
<comment type="similarity">
    <text evidence="1 4">Belongs to the D-isomer specific 2-hydroxyacid dehydrogenase family.</text>
</comment>
<dbReference type="CDD" id="cd12162">
    <property type="entry name" value="2-Hacid_dh_4"/>
    <property type="match status" value="1"/>
</dbReference>
<dbReference type="Gene3D" id="3.40.50.720">
    <property type="entry name" value="NAD(P)-binding Rossmann-like Domain"/>
    <property type="match status" value="2"/>
</dbReference>
<dbReference type="GO" id="GO:0016616">
    <property type="term" value="F:oxidoreductase activity, acting on the CH-OH group of donors, NAD or NADP as acceptor"/>
    <property type="evidence" value="ECO:0007669"/>
    <property type="project" value="InterPro"/>
</dbReference>
<dbReference type="InterPro" id="IPR006140">
    <property type="entry name" value="D-isomer_DH_NAD-bd"/>
</dbReference>
<evidence type="ECO:0000313" key="8">
    <source>
        <dbReference type="Proteomes" id="UP001220964"/>
    </source>
</evidence>
<keyword evidence="2 4" id="KW-0560">Oxidoreductase</keyword>
<dbReference type="SUPFAM" id="SSF51735">
    <property type="entry name" value="NAD(P)-binding Rossmann-fold domains"/>
    <property type="match status" value="1"/>
</dbReference>
<dbReference type="Pfam" id="PF02826">
    <property type="entry name" value="2-Hacid_dh_C"/>
    <property type="match status" value="1"/>
</dbReference>
<reference evidence="7" key="1">
    <citation type="submission" date="2023-03" db="EMBL/GenBank/DDBJ databases">
        <title>Multiphase analysis and comparison of six strains from genera Psychromarinibacter, Lutimaribacter, and Maritimibacter, including a novel species: Psychromarinibacter sediminicola sp. nov.</title>
        <authorList>
            <person name="Wang Y.-H."/>
            <person name="Ye M.-Q."/>
            <person name="Du Z.-J."/>
        </authorList>
    </citation>
    <scope>NUCLEOTIDE SEQUENCE</scope>
    <source>
        <strain evidence="7">C21-152</strain>
    </source>
</reference>
<sequence>MRRIVFLERQTMGPSIECCGPDFAHVWTAYKTTRASQVVDRLADAEIAVVNKTRIGRAELERLPELRFIAIAATGHDNVDLQACEARGVTVSNVRDYAASTVPEHVFALLLALSKNLVGYKEGVAAGTWQGSGQFCYFDRDIRSLKGTRLAIFGGGTIGRAVAAIAAAFEMDVVFAARKGDASVPKAPYVSFDEALETADVLTMHAPLTAETRGLIGHDEFARMKRRPIVINCGRGGLIDETAAARALESARISAIGVDVLSTEPPEPDNALLKLAGRPDVIVTPHIAWAAPEARREVWRQVIESIEAYAAGAPVRTLTGALRDSAAS</sequence>
<evidence type="ECO:0000256" key="1">
    <source>
        <dbReference type="ARBA" id="ARBA00005854"/>
    </source>
</evidence>
<organism evidence="7 8">
    <name type="scientific">Psychromarinibacter sediminicola</name>
    <dbReference type="NCBI Taxonomy" id="3033385"/>
    <lineage>
        <taxon>Bacteria</taxon>
        <taxon>Pseudomonadati</taxon>
        <taxon>Pseudomonadota</taxon>
        <taxon>Alphaproteobacteria</taxon>
        <taxon>Rhodobacterales</taxon>
        <taxon>Paracoccaceae</taxon>
        <taxon>Psychromarinibacter</taxon>
    </lineage>
</organism>
<comment type="caution">
    <text evidence="7">The sequence shown here is derived from an EMBL/GenBank/DDBJ whole genome shotgun (WGS) entry which is preliminary data.</text>
</comment>
<feature type="domain" description="D-isomer specific 2-hydroxyacid dehydrogenase catalytic" evidence="5">
    <location>
        <begin position="32"/>
        <end position="317"/>
    </location>
</feature>
<dbReference type="RefSeq" id="WP_275569654.1">
    <property type="nucleotide sequence ID" value="NZ_JARGYC010000101.1"/>
</dbReference>
<dbReference type="SUPFAM" id="SSF52283">
    <property type="entry name" value="Formate/glycerate dehydrogenase catalytic domain-like"/>
    <property type="match status" value="1"/>
</dbReference>
<proteinExistence type="inferred from homology"/>
<dbReference type="Proteomes" id="UP001220964">
    <property type="component" value="Unassembled WGS sequence"/>
</dbReference>
<keyword evidence="8" id="KW-1185">Reference proteome</keyword>
<dbReference type="Pfam" id="PF00389">
    <property type="entry name" value="2-Hacid_dh"/>
    <property type="match status" value="1"/>
</dbReference>
<feature type="domain" description="D-isomer specific 2-hydroxyacid dehydrogenase NAD-binding" evidence="6">
    <location>
        <begin position="107"/>
        <end position="288"/>
    </location>
</feature>
<accession>A0AAE3NWR2</accession>
<evidence type="ECO:0000256" key="4">
    <source>
        <dbReference type="RuleBase" id="RU003719"/>
    </source>
</evidence>
<dbReference type="EMBL" id="JARGYC010000101">
    <property type="protein sequence ID" value="MDF0603537.1"/>
    <property type="molecule type" value="Genomic_DNA"/>
</dbReference>
<dbReference type="InterPro" id="IPR006139">
    <property type="entry name" value="D-isomer_2_OHA_DH_cat_dom"/>
</dbReference>
<evidence type="ECO:0000313" key="7">
    <source>
        <dbReference type="EMBL" id="MDF0603537.1"/>
    </source>
</evidence>